<reference evidence="1" key="1">
    <citation type="submission" date="2014-12" db="EMBL/GenBank/DDBJ databases">
        <title>Insight into the proteome of Arion vulgaris.</title>
        <authorList>
            <person name="Aradska J."/>
            <person name="Bulat T."/>
            <person name="Smidak R."/>
            <person name="Sarate P."/>
            <person name="Gangsoo J."/>
            <person name="Sialana F."/>
            <person name="Bilban M."/>
            <person name="Lubec G."/>
        </authorList>
    </citation>
    <scope>NUCLEOTIDE SEQUENCE</scope>
    <source>
        <tissue evidence="1">Skin</tissue>
    </source>
</reference>
<evidence type="ECO:0000313" key="3">
    <source>
        <dbReference type="EMBL" id="CEK94778.1"/>
    </source>
</evidence>
<proteinExistence type="predicted"/>
<dbReference type="EMBL" id="HACG01047914">
    <property type="protein sequence ID" value="CEK94779.1"/>
    <property type="molecule type" value="Transcribed_RNA"/>
</dbReference>
<accession>A0A0B7BP86</accession>
<sequence>MDRGDRQASFRCKFRRKREKIRRLASKHRGSIRFHIKKDETKPRRVLEGDVRRPP</sequence>
<evidence type="ECO:0000313" key="2">
    <source>
        <dbReference type="EMBL" id="CEK94775.1"/>
    </source>
</evidence>
<gene>
    <name evidence="1" type="primary">ORF203786</name>
    <name evidence="2" type="synonym">ORF203798</name>
    <name evidence="3" type="synonym">ORF203816</name>
    <name evidence="4" type="synonym">ORF203823</name>
</gene>
<name>A0A0B7BP86_9EUPU</name>
<evidence type="ECO:0000313" key="1">
    <source>
        <dbReference type="EMBL" id="CEK94773.1"/>
    </source>
</evidence>
<organism evidence="1">
    <name type="scientific">Arion vulgaris</name>
    <dbReference type="NCBI Taxonomy" id="1028688"/>
    <lineage>
        <taxon>Eukaryota</taxon>
        <taxon>Metazoa</taxon>
        <taxon>Spiralia</taxon>
        <taxon>Lophotrochozoa</taxon>
        <taxon>Mollusca</taxon>
        <taxon>Gastropoda</taxon>
        <taxon>Heterobranchia</taxon>
        <taxon>Euthyneura</taxon>
        <taxon>Panpulmonata</taxon>
        <taxon>Eupulmonata</taxon>
        <taxon>Stylommatophora</taxon>
        <taxon>Helicina</taxon>
        <taxon>Arionoidea</taxon>
        <taxon>Arionidae</taxon>
        <taxon>Arion</taxon>
    </lineage>
</organism>
<dbReference type="AlphaFoldDB" id="A0A0B7BP86"/>
<protein>
    <submittedName>
        <fullName evidence="1">Uncharacterized protein</fullName>
    </submittedName>
</protein>
<dbReference type="EMBL" id="HACG01047908">
    <property type="protein sequence ID" value="CEK94773.1"/>
    <property type="molecule type" value="Transcribed_RNA"/>
</dbReference>
<dbReference type="EMBL" id="HACG01047910">
    <property type="protein sequence ID" value="CEK94775.1"/>
    <property type="molecule type" value="Transcribed_RNA"/>
</dbReference>
<evidence type="ECO:0000313" key="4">
    <source>
        <dbReference type="EMBL" id="CEK94779.1"/>
    </source>
</evidence>
<dbReference type="EMBL" id="HACG01047913">
    <property type="protein sequence ID" value="CEK94778.1"/>
    <property type="molecule type" value="Transcribed_RNA"/>
</dbReference>